<organism evidence="3 4">
    <name type="scientific">Cryptosporangium aurantiacum</name>
    <dbReference type="NCBI Taxonomy" id="134849"/>
    <lineage>
        <taxon>Bacteria</taxon>
        <taxon>Bacillati</taxon>
        <taxon>Actinomycetota</taxon>
        <taxon>Actinomycetes</taxon>
        <taxon>Cryptosporangiales</taxon>
        <taxon>Cryptosporangiaceae</taxon>
        <taxon>Cryptosporangium</taxon>
    </lineage>
</organism>
<dbReference type="RefSeq" id="WP_073257322.1">
    <property type="nucleotide sequence ID" value="NZ_FRCS01000004.1"/>
</dbReference>
<keyword evidence="4" id="KW-1185">Reference proteome</keyword>
<dbReference type="PANTHER" id="PTHR35174:SF3">
    <property type="entry name" value="BLL7171 PROTEIN"/>
    <property type="match status" value="1"/>
</dbReference>
<evidence type="ECO:0000259" key="2">
    <source>
        <dbReference type="Pfam" id="PF03795"/>
    </source>
</evidence>
<dbReference type="STRING" id="134849.SAMN05443668_1043"/>
<sequence>MKYVVLIYQGDAQERQAALSEDEQKQVYADYQAINETPGVTSVPPMGPAANATTVRVEGGKTLTTDGPFIGMKEAVGGAFILEADDLDAAIEIAARVPAARYGGAVEIRPSEVYW</sequence>
<dbReference type="AlphaFoldDB" id="A0A1M7Q0Q8"/>
<gene>
    <name evidence="3" type="ORF">SAMN05443668_1043</name>
</gene>
<dbReference type="PANTHER" id="PTHR35174">
    <property type="entry name" value="BLL7171 PROTEIN-RELATED"/>
    <property type="match status" value="1"/>
</dbReference>
<name>A0A1M7Q0Q8_9ACTN</name>
<evidence type="ECO:0000313" key="4">
    <source>
        <dbReference type="Proteomes" id="UP000184440"/>
    </source>
</evidence>
<dbReference type="InterPro" id="IPR005545">
    <property type="entry name" value="YCII"/>
</dbReference>
<dbReference type="Gene3D" id="3.30.70.1060">
    <property type="entry name" value="Dimeric alpha+beta barrel"/>
    <property type="match status" value="1"/>
</dbReference>
<dbReference type="Proteomes" id="UP000184440">
    <property type="component" value="Unassembled WGS sequence"/>
</dbReference>
<protein>
    <submittedName>
        <fullName evidence="3">Uncharacterized conserved protein</fullName>
    </submittedName>
</protein>
<evidence type="ECO:0000313" key="3">
    <source>
        <dbReference type="EMBL" id="SHN23675.1"/>
    </source>
</evidence>
<dbReference type="InterPro" id="IPR011008">
    <property type="entry name" value="Dimeric_a/b-barrel"/>
</dbReference>
<dbReference type="Pfam" id="PF03795">
    <property type="entry name" value="YCII"/>
    <property type="match status" value="1"/>
</dbReference>
<dbReference type="OrthoDB" id="668782at2"/>
<evidence type="ECO:0000256" key="1">
    <source>
        <dbReference type="ARBA" id="ARBA00007689"/>
    </source>
</evidence>
<dbReference type="SUPFAM" id="SSF54909">
    <property type="entry name" value="Dimeric alpha+beta barrel"/>
    <property type="match status" value="1"/>
</dbReference>
<comment type="similarity">
    <text evidence="1">Belongs to the YciI family.</text>
</comment>
<proteinExistence type="inferred from homology"/>
<dbReference type="EMBL" id="FRCS01000004">
    <property type="protein sequence ID" value="SHN23675.1"/>
    <property type="molecule type" value="Genomic_DNA"/>
</dbReference>
<accession>A0A1M7Q0Q8</accession>
<reference evidence="3 4" key="1">
    <citation type="submission" date="2016-11" db="EMBL/GenBank/DDBJ databases">
        <authorList>
            <person name="Jaros S."/>
            <person name="Januszkiewicz K."/>
            <person name="Wedrychowicz H."/>
        </authorList>
    </citation>
    <scope>NUCLEOTIDE SEQUENCE [LARGE SCALE GENOMIC DNA]</scope>
    <source>
        <strain evidence="3 4">DSM 46144</strain>
    </source>
</reference>
<feature type="domain" description="YCII-related" evidence="2">
    <location>
        <begin position="1"/>
        <end position="109"/>
    </location>
</feature>